<dbReference type="Proteomes" id="UP000233517">
    <property type="component" value="Unassembled WGS sequence"/>
</dbReference>
<dbReference type="InterPro" id="IPR023632">
    <property type="entry name" value="ATP_synth_F1_gsu_CS"/>
</dbReference>
<proteinExistence type="inferred from homology"/>
<dbReference type="GO" id="GO:0005886">
    <property type="term" value="C:plasma membrane"/>
    <property type="evidence" value="ECO:0007669"/>
    <property type="project" value="UniProtKB-SubCell"/>
</dbReference>
<dbReference type="CDD" id="cd12151">
    <property type="entry name" value="F1-ATPase_gamma"/>
    <property type="match status" value="1"/>
</dbReference>
<dbReference type="PANTHER" id="PTHR11693">
    <property type="entry name" value="ATP SYNTHASE GAMMA CHAIN"/>
    <property type="match status" value="1"/>
</dbReference>
<dbReference type="NCBIfam" id="TIGR01146">
    <property type="entry name" value="ATPsyn_F1gamma"/>
    <property type="match status" value="1"/>
</dbReference>
<sequence>MAKTKEIQRRIKSVNNTKKITKAMEMVAAAKMRKSVEAVLKTRTYANLAWTTILNISGASDKGEDLHPLLKVRAEIKRVGVILLSSNRGLCGSFNSNIINKAVSAVKKHGNIDTEFILLGRKGLVVNSRYGYKVAAEFDKIDFVSEIKEVMPIARLAINDFLSGKYDKIFVAYTDFISATNQVPRVKQILPVDIDAEDEYLGVVGKDEKVGTTKEYIADKEAKYLRDDGYKYIFTYEPSSEAVLDQMIPRLIEVQLFQALLESNASEHSVRMASMHQATEAANDIVDELVLFYNKARQAAITSEIAEISAGANALKN</sequence>
<comment type="subunit">
    <text evidence="10">F-type ATPases have 2 components, CF(1) - the catalytic core - and CF(0) - the membrane proton channel. CF(1) has five subunits: alpha(3), beta(3), gamma(1), delta(1), epsilon(1). CF(0) has three main subunits: a, b and c.</text>
</comment>
<dbReference type="GO" id="GO:0045259">
    <property type="term" value="C:proton-transporting ATP synthase complex"/>
    <property type="evidence" value="ECO:0007669"/>
    <property type="project" value="UniProtKB-KW"/>
</dbReference>
<comment type="similarity">
    <text evidence="3 10">Belongs to the ATPase gamma chain family.</text>
</comment>
<evidence type="ECO:0000256" key="7">
    <source>
        <dbReference type="ARBA" id="ARBA00023136"/>
    </source>
</evidence>
<dbReference type="Pfam" id="PF00231">
    <property type="entry name" value="ATP-synt"/>
    <property type="match status" value="1"/>
</dbReference>
<comment type="caution">
    <text evidence="11">The sequence shown here is derived from an EMBL/GenBank/DDBJ whole genome shotgun (WGS) entry which is preliminary data.</text>
</comment>
<keyword evidence="8 10" id="KW-0139">CF(1)</keyword>
<gene>
    <name evidence="10 11" type="primary">atpG</name>
    <name evidence="11" type="ORF">CVU82_04340</name>
</gene>
<keyword evidence="6 10" id="KW-0406">Ion transport</keyword>
<dbReference type="GO" id="GO:0005524">
    <property type="term" value="F:ATP binding"/>
    <property type="evidence" value="ECO:0007669"/>
    <property type="project" value="UniProtKB-UniRule"/>
</dbReference>
<dbReference type="HAMAP" id="MF_00815">
    <property type="entry name" value="ATP_synth_gamma_bact"/>
    <property type="match status" value="1"/>
</dbReference>
<dbReference type="PRINTS" id="PR00126">
    <property type="entry name" value="ATPASEGAMMA"/>
</dbReference>
<evidence type="ECO:0000256" key="8">
    <source>
        <dbReference type="ARBA" id="ARBA00023196"/>
    </source>
</evidence>
<dbReference type="EMBL" id="PHAI01000004">
    <property type="protein sequence ID" value="PKM91025.1"/>
    <property type="molecule type" value="Genomic_DNA"/>
</dbReference>
<dbReference type="AlphaFoldDB" id="A0A2N2E8I7"/>
<dbReference type="SUPFAM" id="SSF52943">
    <property type="entry name" value="ATP synthase (F1-ATPase), gamma subunit"/>
    <property type="match status" value="1"/>
</dbReference>
<evidence type="ECO:0000313" key="12">
    <source>
        <dbReference type="Proteomes" id="UP000233517"/>
    </source>
</evidence>
<name>A0A2N2E8I7_9BACT</name>
<keyword evidence="9 10" id="KW-0066">ATP synthesis</keyword>
<evidence type="ECO:0000256" key="4">
    <source>
        <dbReference type="ARBA" id="ARBA00022448"/>
    </source>
</evidence>
<keyword evidence="7 10" id="KW-0472">Membrane</keyword>
<keyword evidence="10" id="KW-1003">Cell membrane</keyword>
<evidence type="ECO:0000256" key="9">
    <source>
        <dbReference type="ARBA" id="ARBA00023310"/>
    </source>
</evidence>
<evidence type="ECO:0000256" key="5">
    <source>
        <dbReference type="ARBA" id="ARBA00022781"/>
    </source>
</evidence>
<dbReference type="PANTHER" id="PTHR11693:SF22">
    <property type="entry name" value="ATP SYNTHASE SUBUNIT GAMMA, MITOCHONDRIAL"/>
    <property type="match status" value="1"/>
</dbReference>
<evidence type="ECO:0000256" key="6">
    <source>
        <dbReference type="ARBA" id="ARBA00023065"/>
    </source>
</evidence>
<dbReference type="GO" id="GO:0046933">
    <property type="term" value="F:proton-transporting ATP synthase activity, rotational mechanism"/>
    <property type="evidence" value="ECO:0007669"/>
    <property type="project" value="UniProtKB-UniRule"/>
</dbReference>
<evidence type="ECO:0000256" key="1">
    <source>
        <dbReference type="ARBA" id="ARBA00003456"/>
    </source>
</evidence>
<dbReference type="Gene3D" id="1.10.287.80">
    <property type="entry name" value="ATP synthase, gamma subunit, helix hairpin domain"/>
    <property type="match status" value="2"/>
</dbReference>
<dbReference type="PROSITE" id="PS00153">
    <property type="entry name" value="ATPASE_GAMMA"/>
    <property type="match status" value="1"/>
</dbReference>
<dbReference type="GO" id="GO:0042777">
    <property type="term" value="P:proton motive force-driven plasma membrane ATP synthesis"/>
    <property type="evidence" value="ECO:0007669"/>
    <property type="project" value="UniProtKB-UniRule"/>
</dbReference>
<evidence type="ECO:0000256" key="3">
    <source>
        <dbReference type="ARBA" id="ARBA00007681"/>
    </source>
</evidence>
<keyword evidence="4 10" id="KW-0813">Transport</keyword>
<evidence type="ECO:0000256" key="2">
    <source>
        <dbReference type="ARBA" id="ARBA00004170"/>
    </source>
</evidence>
<protein>
    <recommendedName>
        <fullName evidence="10">ATP synthase gamma chain</fullName>
    </recommendedName>
    <alternativeName>
        <fullName evidence="10">ATP synthase F1 sector gamma subunit</fullName>
    </alternativeName>
    <alternativeName>
        <fullName evidence="10">F-ATPase gamma subunit</fullName>
    </alternativeName>
</protein>
<dbReference type="InterPro" id="IPR000131">
    <property type="entry name" value="ATP_synth_F1_gsu"/>
</dbReference>
<comment type="subcellular location">
    <subcellularLocation>
        <location evidence="10">Cell membrane</location>
        <topology evidence="10">Peripheral membrane protein</topology>
    </subcellularLocation>
    <subcellularLocation>
        <location evidence="2">Membrane</location>
        <topology evidence="2">Peripheral membrane protein</topology>
    </subcellularLocation>
</comment>
<evidence type="ECO:0000256" key="10">
    <source>
        <dbReference type="HAMAP-Rule" id="MF_00815"/>
    </source>
</evidence>
<comment type="function">
    <text evidence="1 10">Produces ATP from ADP in the presence of a proton gradient across the membrane. The gamma chain is believed to be important in regulating ATPase activity and the flow of protons through the CF(0) complex.</text>
</comment>
<dbReference type="InterPro" id="IPR035968">
    <property type="entry name" value="ATP_synth_F1_ATPase_gsu"/>
</dbReference>
<evidence type="ECO:0000313" key="11">
    <source>
        <dbReference type="EMBL" id="PKM91025.1"/>
    </source>
</evidence>
<reference evidence="11 12" key="1">
    <citation type="journal article" date="2017" name="ISME J.">
        <title>Potential for microbial H2 and metal transformations associated with novel bacteria and archaea in deep terrestrial subsurface sediments.</title>
        <authorList>
            <person name="Hernsdorf A.W."/>
            <person name="Amano Y."/>
            <person name="Miyakawa K."/>
            <person name="Ise K."/>
            <person name="Suzuki Y."/>
            <person name="Anantharaman K."/>
            <person name="Probst A."/>
            <person name="Burstein D."/>
            <person name="Thomas B.C."/>
            <person name="Banfield J.F."/>
        </authorList>
    </citation>
    <scope>NUCLEOTIDE SEQUENCE [LARGE SCALE GENOMIC DNA]</scope>
    <source>
        <strain evidence="11">HGW-Falkowbacteria-1</strain>
    </source>
</reference>
<keyword evidence="5 10" id="KW-0375">Hydrogen ion transport</keyword>
<dbReference type="Gene3D" id="3.40.1380.10">
    <property type="match status" value="1"/>
</dbReference>
<accession>A0A2N2E8I7</accession>
<organism evidence="11 12">
    <name type="scientific">Candidatus Falkowbacteria bacterium HGW-Falkowbacteria-1</name>
    <dbReference type="NCBI Taxonomy" id="2013768"/>
    <lineage>
        <taxon>Bacteria</taxon>
        <taxon>Candidatus Falkowiibacteriota</taxon>
    </lineage>
</organism>